<evidence type="ECO:0000313" key="2">
    <source>
        <dbReference type="Proteomes" id="UP001153954"/>
    </source>
</evidence>
<reference evidence="1" key="1">
    <citation type="submission" date="2022-03" db="EMBL/GenBank/DDBJ databases">
        <authorList>
            <person name="Tunstrom K."/>
        </authorList>
    </citation>
    <scope>NUCLEOTIDE SEQUENCE</scope>
</reference>
<accession>A0AAU9TUU4</accession>
<evidence type="ECO:0000313" key="1">
    <source>
        <dbReference type="EMBL" id="CAH2090910.1"/>
    </source>
</evidence>
<comment type="caution">
    <text evidence="1">The sequence shown here is derived from an EMBL/GenBank/DDBJ whole genome shotgun (WGS) entry which is preliminary data.</text>
</comment>
<gene>
    <name evidence="1" type="ORF">EEDITHA_LOCUS6821</name>
</gene>
<dbReference type="Proteomes" id="UP001153954">
    <property type="component" value="Unassembled WGS sequence"/>
</dbReference>
<protein>
    <submittedName>
        <fullName evidence="1">Uncharacterized protein</fullName>
    </submittedName>
</protein>
<dbReference type="AlphaFoldDB" id="A0AAU9TUU4"/>
<keyword evidence="2" id="KW-1185">Reference proteome</keyword>
<proteinExistence type="predicted"/>
<sequence length="205" mass="22686">MENLKKSARKRCTNLGSNLIKTGDGKAKGNYFSPDKVLDKVASLLRSTCKGFSVEFGVDATQINNLVLGEVLTVIQEEKNGNNVNGVGASDGGVNVSGENVADQVEVLKDIEISFTTTSEKKCFYLGKASASRSLAKRKFKIEEEKSKARINTDNALTEYIIAKKKKFNLDIAKIGMKLENIRLKRNLNLIDYQVKYSSLFPFFS</sequence>
<organism evidence="1 2">
    <name type="scientific">Euphydryas editha</name>
    <name type="common">Edith's checkerspot</name>
    <dbReference type="NCBI Taxonomy" id="104508"/>
    <lineage>
        <taxon>Eukaryota</taxon>
        <taxon>Metazoa</taxon>
        <taxon>Ecdysozoa</taxon>
        <taxon>Arthropoda</taxon>
        <taxon>Hexapoda</taxon>
        <taxon>Insecta</taxon>
        <taxon>Pterygota</taxon>
        <taxon>Neoptera</taxon>
        <taxon>Endopterygota</taxon>
        <taxon>Lepidoptera</taxon>
        <taxon>Glossata</taxon>
        <taxon>Ditrysia</taxon>
        <taxon>Papilionoidea</taxon>
        <taxon>Nymphalidae</taxon>
        <taxon>Nymphalinae</taxon>
        <taxon>Euphydryas</taxon>
    </lineage>
</organism>
<dbReference type="EMBL" id="CAKOGL010000010">
    <property type="protein sequence ID" value="CAH2090910.1"/>
    <property type="molecule type" value="Genomic_DNA"/>
</dbReference>
<name>A0AAU9TUU4_EUPED</name>